<comment type="caution">
    <text evidence="1">The sequence shown here is derived from an EMBL/GenBank/DDBJ whole genome shotgun (WGS) entry which is preliminary data.</text>
</comment>
<dbReference type="InterPro" id="IPR036412">
    <property type="entry name" value="HAD-like_sf"/>
</dbReference>
<gene>
    <name evidence="1" type="ORF">RF007C_00305</name>
</gene>
<dbReference type="RefSeq" id="WP_037297414.1">
    <property type="nucleotide sequence ID" value="NZ_ATAX01000012.1"/>
</dbReference>
<reference evidence="1 2" key="1">
    <citation type="journal article" date="2014" name="PLoS ONE">
        <title>Rumen cellulosomics: divergent fiber-degrading strategies revealed by comparative genome-wide analysis of six ruminococcal strains.</title>
        <authorList>
            <person name="Dassa B."/>
            <person name="Borovok I."/>
            <person name="Ruimy-Israeli V."/>
            <person name="Lamed R."/>
            <person name="Flint H.J."/>
            <person name="Duncan S.H."/>
            <person name="Henrissat B."/>
            <person name="Coutinho P."/>
            <person name="Morrison M."/>
            <person name="Mosoni P."/>
            <person name="Yeoman C.J."/>
            <person name="White B.A."/>
            <person name="Bayer E.A."/>
        </authorList>
    </citation>
    <scope>NUCLEOTIDE SEQUENCE [LARGE SCALE GENOMIC DNA]</scope>
    <source>
        <strain evidence="1 2">007c</strain>
    </source>
</reference>
<name>W7UL93_RUMFL</name>
<dbReference type="PANTHER" id="PTHR10000">
    <property type="entry name" value="PHOSPHOSERINE PHOSPHATASE"/>
    <property type="match status" value="1"/>
</dbReference>
<dbReference type="NCBIfam" id="TIGR01484">
    <property type="entry name" value="HAD-SF-IIB"/>
    <property type="match status" value="1"/>
</dbReference>
<dbReference type="NCBIfam" id="TIGR00099">
    <property type="entry name" value="Cof-subfamily"/>
    <property type="match status" value="1"/>
</dbReference>
<dbReference type="AlphaFoldDB" id="W7UL93"/>
<dbReference type="InterPro" id="IPR023214">
    <property type="entry name" value="HAD_sf"/>
</dbReference>
<dbReference type="GO" id="GO:0016791">
    <property type="term" value="F:phosphatase activity"/>
    <property type="evidence" value="ECO:0007669"/>
    <property type="project" value="TreeGrafter"/>
</dbReference>
<protein>
    <recommendedName>
        <fullName evidence="3">Haloacid dehalogenase</fullName>
    </recommendedName>
</protein>
<dbReference type="SFLD" id="SFLDG01140">
    <property type="entry name" value="C2.B:_Phosphomannomutase_and_P"/>
    <property type="match status" value="1"/>
</dbReference>
<evidence type="ECO:0008006" key="3">
    <source>
        <dbReference type="Google" id="ProtNLM"/>
    </source>
</evidence>
<dbReference type="OrthoDB" id="9781413at2"/>
<dbReference type="InterPro" id="IPR006379">
    <property type="entry name" value="HAD-SF_hydro_IIB"/>
</dbReference>
<dbReference type="GO" id="GO:0000287">
    <property type="term" value="F:magnesium ion binding"/>
    <property type="evidence" value="ECO:0007669"/>
    <property type="project" value="TreeGrafter"/>
</dbReference>
<evidence type="ECO:0000313" key="2">
    <source>
        <dbReference type="Proteomes" id="UP000019365"/>
    </source>
</evidence>
<organism evidence="1 2">
    <name type="scientific">Ruminococcus flavefaciens 007c</name>
    <dbReference type="NCBI Taxonomy" id="1341157"/>
    <lineage>
        <taxon>Bacteria</taxon>
        <taxon>Bacillati</taxon>
        <taxon>Bacillota</taxon>
        <taxon>Clostridia</taxon>
        <taxon>Eubacteriales</taxon>
        <taxon>Oscillospiraceae</taxon>
        <taxon>Ruminococcus</taxon>
    </lineage>
</organism>
<dbReference type="PATRIC" id="fig|1341157.4.peg.782"/>
<dbReference type="EMBL" id="ATAX01000012">
    <property type="protein sequence ID" value="EWM54553.1"/>
    <property type="molecule type" value="Genomic_DNA"/>
</dbReference>
<keyword evidence="2" id="KW-1185">Reference proteome</keyword>
<dbReference type="SFLD" id="SFLDS00003">
    <property type="entry name" value="Haloacid_Dehalogenase"/>
    <property type="match status" value="1"/>
</dbReference>
<sequence>MKKLILTDLDHTLLKTDGTVSGRTLEALQRCRQKGVLFAIATARYWIGAERYTELLKPDYEITTDGTLIHSGDECIYSCEFTADETNAIAAALLKAAPVSEITVANGKTVYWNSKNIAESEKLHKAVYFEYDKPLRCGGNKIVAELPSEDIARGIADRFGCKLQCYRGENWYGFMPRGAGKIAAINALADKCGISLADIVSFGDDKNDIDMLKMCGTGVAVANAVQEVLDAADEVTASNDEDGVALWLERNYLADDREHSCLF</sequence>
<dbReference type="Pfam" id="PF08282">
    <property type="entry name" value="Hydrolase_3"/>
    <property type="match status" value="1"/>
</dbReference>
<dbReference type="Gene3D" id="3.30.1240.10">
    <property type="match status" value="1"/>
</dbReference>
<dbReference type="PANTHER" id="PTHR10000:SF8">
    <property type="entry name" value="HAD SUPERFAMILY HYDROLASE-LIKE, TYPE 3"/>
    <property type="match status" value="1"/>
</dbReference>
<dbReference type="SUPFAM" id="SSF56784">
    <property type="entry name" value="HAD-like"/>
    <property type="match status" value="1"/>
</dbReference>
<proteinExistence type="predicted"/>
<dbReference type="GO" id="GO:0005829">
    <property type="term" value="C:cytosol"/>
    <property type="evidence" value="ECO:0007669"/>
    <property type="project" value="TreeGrafter"/>
</dbReference>
<dbReference type="InterPro" id="IPR000150">
    <property type="entry name" value="Cof"/>
</dbReference>
<evidence type="ECO:0000313" key="1">
    <source>
        <dbReference type="EMBL" id="EWM54553.1"/>
    </source>
</evidence>
<dbReference type="Proteomes" id="UP000019365">
    <property type="component" value="Unassembled WGS sequence"/>
</dbReference>
<dbReference type="Gene3D" id="3.40.50.1000">
    <property type="entry name" value="HAD superfamily/HAD-like"/>
    <property type="match status" value="1"/>
</dbReference>
<accession>W7UL93</accession>
<dbReference type="eggNOG" id="COG0561">
    <property type="taxonomic scope" value="Bacteria"/>
</dbReference>